<dbReference type="EMBL" id="CAJVPW010002914">
    <property type="protein sequence ID" value="CAG8515380.1"/>
    <property type="molecule type" value="Genomic_DNA"/>
</dbReference>
<organism evidence="1 2">
    <name type="scientific">Cetraspora pellucida</name>
    <dbReference type="NCBI Taxonomy" id="1433469"/>
    <lineage>
        <taxon>Eukaryota</taxon>
        <taxon>Fungi</taxon>
        <taxon>Fungi incertae sedis</taxon>
        <taxon>Mucoromycota</taxon>
        <taxon>Glomeromycotina</taxon>
        <taxon>Glomeromycetes</taxon>
        <taxon>Diversisporales</taxon>
        <taxon>Gigasporaceae</taxon>
        <taxon>Cetraspora</taxon>
    </lineage>
</organism>
<dbReference type="Proteomes" id="UP000789366">
    <property type="component" value="Unassembled WGS sequence"/>
</dbReference>
<evidence type="ECO:0000313" key="1">
    <source>
        <dbReference type="EMBL" id="CAG8515380.1"/>
    </source>
</evidence>
<sequence length="94" mass="10872">ADWSGLHGAWNGRYTAHANKEWAAAQQNMPEEWNIRTPSKFGNFAKIFDLPILIYDIVRSRGLLQFSGARVMSNEPFWIEVIVYLDLEVLDYIV</sequence>
<evidence type="ECO:0000313" key="2">
    <source>
        <dbReference type="Proteomes" id="UP000789366"/>
    </source>
</evidence>
<comment type="caution">
    <text evidence="1">The sequence shown here is derived from an EMBL/GenBank/DDBJ whole genome shotgun (WGS) entry which is preliminary data.</text>
</comment>
<feature type="non-terminal residue" evidence="1">
    <location>
        <position position="1"/>
    </location>
</feature>
<protein>
    <submittedName>
        <fullName evidence="1">19_t:CDS:1</fullName>
    </submittedName>
</protein>
<keyword evidence="2" id="KW-1185">Reference proteome</keyword>
<proteinExistence type="predicted"/>
<name>A0ACA9LA24_9GLOM</name>
<reference evidence="1" key="1">
    <citation type="submission" date="2021-06" db="EMBL/GenBank/DDBJ databases">
        <authorList>
            <person name="Kallberg Y."/>
            <person name="Tangrot J."/>
            <person name="Rosling A."/>
        </authorList>
    </citation>
    <scope>NUCLEOTIDE SEQUENCE</scope>
    <source>
        <strain evidence="1">28 12/20/2015</strain>
    </source>
</reference>
<gene>
    <name evidence="1" type="ORF">SPELUC_LOCUS3673</name>
</gene>
<accession>A0ACA9LA24</accession>